<keyword evidence="2" id="KW-1185">Reference proteome</keyword>
<comment type="caution">
    <text evidence="1">The sequence shown here is derived from an EMBL/GenBank/DDBJ whole genome shotgun (WGS) entry which is preliminary data.</text>
</comment>
<accession>A0ACB9ZRY8</accession>
<dbReference type="Proteomes" id="UP001060085">
    <property type="component" value="Linkage Group LG08"/>
</dbReference>
<name>A0ACB9ZRY8_CATRO</name>
<sequence length="234" mass="26794">MRVWTGKFLHFGSETKNRAESEHSILKAWIVTRHDDLDTKYNDKSNPVIAQLCYNISHLASCVELPRIFYIAHAKTKKSSESGSGSGSESGSGTSSRERGRLPQAFYNFIYPCIADWKNEKGDGNCGFRVLSYLLYEDENQWPKVRRQIWNEMHETGYDGFAPRWIDVPDHLIFVTNTFNSCIVLIVKQDSCTVFPFYSSPEQVGDTVGIRHLADSEHFIAISFFHLNMSSFFL</sequence>
<gene>
    <name evidence="1" type="ORF">M9H77_36484</name>
</gene>
<proteinExistence type="predicted"/>
<evidence type="ECO:0000313" key="2">
    <source>
        <dbReference type="Proteomes" id="UP001060085"/>
    </source>
</evidence>
<reference evidence="2" key="1">
    <citation type="journal article" date="2023" name="Nat. Plants">
        <title>Single-cell RNA sequencing provides a high-resolution roadmap for understanding the multicellular compartmentation of specialized metabolism.</title>
        <authorList>
            <person name="Sun S."/>
            <person name="Shen X."/>
            <person name="Li Y."/>
            <person name="Li Y."/>
            <person name="Wang S."/>
            <person name="Li R."/>
            <person name="Zhang H."/>
            <person name="Shen G."/>
            <person name="Guo B."/>
            <person name="Wei J."/>
            <person name="Xu J."/>
            <person name="St-Pierre B."/>
            <person name="Chen S."/>
            <person name="Sun C."/>
        </authorList>
    </citation>
    <scope>NUCLEOTIDE SEQUENCE [LARGE SCALE GENOMIC DNA]</scope>
</reference>
<dbReference type="EMBL" id="CM044708">
    <property type="protein sequence ID" value="KAI5650479.1"/>
    <property type="molecule type" value="Genomic_DNA"/>
</dbReference>
<protein>
    <submittedName>
        <fullName evidence="1">Uncharacterized protein</fullName>
    </submittedName>
</protein>
<organism evidence="1 2">
    <name type="scientific">Catharanthus roseus</name>
    <name type="common">Madagascar periwinkle</name>
    <name type="synonym">Vinca rosea</name>
    <dbReference type="NCBI Taxonomy" id="4058"/>
    <lineage>
        <taxon>Eukaryota</taxon>
        <taxon>Viridiplantae</taxon>
        <taxon>Streptophyta</taxon>
        <taxon>Embryophyta</taxon>
        <taxon>Tracheophyta</taxon>
        <taxon>Spermatophyta</taxon>
        <taxon>Magnoliopsida</taxon>
        <taxon>eudicotyledons</taxon>
        <taxon>Gunneridae</taxon>
        <taxon>Pentapetalae</taxon>
        <taxon>asterids</taxon>
        <taxon>lamiids</taxon>
        <taxon>Gentianales</taxon>
        <taxon>Apocynaceae</taxon>
        <taxon>Rauvolfioideae</taxon>
        <taxon>Vinceae</taxon>
        <taxon>Catharanthinae</taxon>
        <taxon>Catharanthus</taxon>
    </lineage>
</organism>
<evidence type="ECO:0000313" key="1">
    <source>
        <dbReference type="EMBL" id="KAI5650479.1"/>
    </source>
</evidence>